<reference evidence="2" key="1">
    <citation type="journal article" date="2018" name="PLoS Negl. Trop. Dis.">
        <title>Sialome diversity of ticks revealed by RNAseq of single tick salivary glands.</title>
        <authorList>
            <person name="Perner J."/>
            <person name="Kropackova S."/>
            <person name="Kopacek P."/>
            <person name="Ribeiro J.M."/>
        </authorList>
    </citation>
    <scope>NUCLEOTIDE SEQUENCE</scope>
    <source>
        <strain evidence="2">Siblings of single egg batch collected in Ceske Budejovice</strain>
        <tissue evidence="2">Salivary glands</tissue>
    </source>
</reference>
<dbReference type="InterPro" id="IPR001462">
    <property type="entry name" value="DNApol_viral_C"/>
</dbReference>
<proteinExistence type="predicted"/>
<organism evidence="2">
    <name type="scientific">Ixodes ricinus</name>
    <name type="common">Common tick</name>
    <name type="synonym">Acarus ricinus</name>
    <dbReference type="NCBI Taxonomy" id="34613"/>
    <lineage>
        <taxon>Eukaryota</taxon>
        <taxon>Metazoa</taxon>
        <taxon>Ecdysozoa</taxon>
        <taxon>Arthropoda</taxon>
        <taxon>Chelicerata</taxon>
        <taxon>Arachnida</taxon>
        <taxon>Acari</taxon>
        <taxon>Parasitiformes</taxon>
        <taxon>Ixodida</taxon>
        <taxon>Ixodoidea</taxon>
        <taxon>Ixodidae</taxon>
        <taxon>Ixodinae</taxon>
        <taxon>Ixodes</taxon>
    </lineage>
</organism>
<feature type="non-terminal residue" evidence="2">
    <location>
        <position position="1"/>
    </location>
</feature>
<evidence type="ECO:0000313" key="2">
    <source>
        <dbReference type="EMBL" id="JAR87867.1"/>
    </source>
</evidence>
<sequence>AYADASDTGLGLCVPNGNIAVLMAAPRGIYRQELWAAFFAVLLSPPRTLVFCDNQAVVAALAHGHGRAFSVLEALVATLLFANKASWVKWLPTDCNPADGPSRLHRTLSCGTE</sequence>
<evidence type="ECO:0000259" key="1">
    <source>
        <dbReference type="Pfam" id="PF00336"/>
    </source>
</evidence>
<dbReference type="AlphaFoldDB" id="A0A147BAS2"/>
<feature type="domain" description="Hepadnaviral P protein C-terminal" evidence="1">
    <location>
        <begin position="2"/>
        <end position="104"/>
    </location>
</feature>
<dbReference type="GO" id="GO:0004523">
    <property type="term" value="F:RNA-DNA hybrid ribonuclease activity"/>
    <property type="evidence" value="ECO:0007669"/>
    <property type="project" value="InterPro"/>
</dbReference>
<accession>A0A147BAS2</accession>
<dbReference type="EMBL" id="GEGO01007537">
    <property type="protein sequence ID" value="JAR87867.1"/>
    <property type="molecule type" value="Transcribed_RNA"/>
</dbReference>
<protein>
    <recommendedName>
        <fullName evidence="1">Hepadnaviral P protein C-terminal domain-containing protein</fullName>
    </recommendedName>
</protein>
<dbReference type="Pfam" id="PF00336">
    <property type="entry name" value="DNA_pol_viral_C"/>
    <property type="match status" value="1"/>
</dbReference>
<name>A0A147BAS2_IXORI</name>